<proteinExistence type="inferred from homology"/>
<dbReference type="GO" id="GO:0009423">
    <property type="term" value="P:chorismate biosynthetic process"/>
    <property type="evidence" value="ECO:0007669"/>
    <property type="project" value="UniProtKB-UniRule"/>
</dbReference>
<dbReference type="EMBL" id="FQZN01000036">
    <property type="protein sequence ID" value="SHJ57138.1"/>
    <property type="molecule type" value="Genomic_DNA"/>
</dbReference>
<feature type="binding site" evidence="7">
    <location>
        <position position="69"/>
    </location>
    <ligand>
        <name>phosphoenolpyruvate</name>
        <dbReference type="ChEBI" id="CHEBI:58702"/>
    </ligand>
</feature>
<comment type="caution">
    <text evidence="7">Lacks conserved residue(s) required for the propagation of feature annotation.</text>
</comment>
<feature type="binding site" evidence="7">
    <location>
        <position position="145"/>
    </location>
    <ligand>
        <name>3-phosphoshikimate</name>
        <dbReference type="ChEBI" id="CHEBI:145989"/>
    </ligand>
</feature>
<dbReference type="InterPro" id="IPR006264">
    <property type="entry name" value="EPSP_synthase"/>
</dbReference>
<dbReference type="GeneID" id="92714267"/>
<sequence>MRYKLSAPATLHTTIQLPASKSISNRALILHALAQGCITPANLSDCDDTRVMIKALDGTPEHIDILAAGTAMRFLTAYLSVTPGTRIITGTERMQQRPIRILVDALRELGAQIEYAGKEGYPPLRITGTELTGEEITLAGNVSSQYISALLMIGPILKNGLKLNLTGEIISRPYINLTLQLMKEFGAEAAWSSESSITVRPGTYKDIPFTVESDWSAASYWYQMVALSCDDATNDKETVKTEVELSGLFPRSYQGDSRGAEIFTKLGVRTAHTDRGVVLTKMGSPVARIKEDLVDIPDLAQTFVVTCCLMNIPFRFTGLQSLKIKETDRIQALITELHKLGYVVKSEEDSILIWDGERHEPEANPVIATYEDHRMAMAFAPAAMRMPSLLIAEPQVVSKSYPGYWKDLQQAGFEIEIEE</sequence>
<comment type="function">
    <text evidence="7">Catalyzes the transfer of the enolpyruvyl moiety of phosphoenolpyruvate (PEP) to the 5-hydroxyl of shikimate-3-phosphate (S3P) to produce enolpyruvyl shikimate-3-phosphate and inorganic phosphate.</text>
</comment>
<accession>A0A1M6KE12</accession>
<feature type="binding site" evidence="7">
    <location>
        <position position="325"/>
    </location>
    <ligand>
        <name>3-phosphoshikimate</name>
        <dbReference type="ChEBI" id="CHEBI:145989"/>
    </ligand>
</feature>
<name>A0A1M6KE12_9BACE</name>
<evidence type="ECO:0000256" key="4">
    <source>
        <dbReference type="ARBA" id="ARBA00022679"/>
    </source>
</evidence>
<dbReference type="PIRSF" id="PIRSF000505">
    <property type="entry name" value="EPSPS"/>
    <property type="match status" value="1"/>
</dbReference>
<keyword evidence="5 7" id="KW-0057">Aromatic amino acid biosynthesis</keyword>
<dbReference type="Proteomes" id="UP000184192">
    <property type="component" value="Unassembled WGS sequence"/>
</dbReference>
<dbReference type="eggNOG" id="COG0128">
    <property type="taxonomic scope" value="Bacteria"/>
</dbReference>
<gene>
    <name evidence="7" type="primary">aroA</name>
    <name evidence="9" type="ORF">SAMN05444350_13643</name>
</gene>
<organism evidence="9 10">
    <name type="scientific">Bacteroides stercorirosoris</name>
    <dbReference type="NCBI Taxonomy" id="871324"/>
    <lineage>
        <taxon>Bacteria</taxon>
        <taxon>Pseudomonadati</taxon>
        <taxon>Bacteroidota</taxon>
        <taxon>Bacteroidia</taxon>
        <taxon>Bacteroidales</taxon>
        <taxon>Bacteroidaceae</taxon>
        <taxon>Bacteroides</taxon>
    </lineage>
</organism>
<feature type="binding site" evidence="7">
    <location>
        <position position="97"/>
    </location>
    <ligand>
        <name>phosphoenolpyruvate</name>
        <dbReference type="ChEBI" id="CHEBI:58702"/>
    </ligand>
</feature>
<feature type="binding site" evidence="7">
    <location>
        <position position="329"/>
    </location>
    <ligand>
        <name>phosphoenolpyruvate</name>
        <dbReference type="ChEBI" id="CHEBI:58702"/>
    </ligand>
</feature>
<dbReference type="InterPro" id="IPR001986">
    <property type="entry name" value="Enolpyruvate_Tfrase_dom"/>
</dbReference>
<comment type="subcellular location">
    <subcellularLocation>
        <location evidence="7">Cytoplasm</location>
    </subcellularLocation>
</comment>
<evidence type="ECO:0000256" key="3">
    <source>
        <dbReference type="ARBA" id="ARBA00022605"/>
    </source>
</evidence>
<dbReference type="PANTHER" id="PTHR21090:SF5">
    <property type="entry name" value="PENTAFUNCTIONAL AROM POLYPEPTIDE"/>
    <property type="match status" value="1"/>
</dbReference>
<evidence type="ECO:0000256" key="6">
    <source>
        <dbReference type="ARBA" id="ARBA00044633"/>
    </source>
</evidence>
<feature type="binding site" evidence="7">
    <location>
        <position position="171"/>
    </location>
    <ligand>
        <name>3-phosphoshikimate</name>
        <dbReference type="ChEBI" id="CHEBI:145989"/>
    </ligand>
</feature>
<dbReference type="GO" id="GO:0005737">
    <property type="term" value="C:cytoplasm"/>
    <property type="evidence" value="ECO:0007669"/>
    <property type="project" value="UniProtKB-SubCell"/>
</dbReference>
<reference evidence="10" key="1">
    <citation type="submission" date="2016-11" db="EMBL/GenBank/DDBJ databases">
        <authorList>
            <person name="Varghese N."/>
            <person name="Submissions S."/>
        </authorList>
    </citation>
    <scope>NUCLEOTIDE SEQUENCE [LARGE SCALE GENOMIC DNA]</scope>
    <source>
        <strain evidence="10">DSM 26884</strain>
    </source>
</reference>
<dbReference type="GO" id="GO:0003866">
    <property type="term" value="F:3-phosphoshikimate 1-carboxyvinyltransferase activity"/>
    <property type="evidence" value="ECO:0007669"/>
    <property type="project" value="UniProtKB-UniRule"/>
</dbReference>
<dbReference type="InterPro" id="IPR036968">
    <property type="entry name" value="Enolpyruvate_Tfrase_sf"/>
</dbReference>
<feature type="binding site" evidence="7">
    <location>
        <position position="399"/>
    </location>
    <ligand>
        <name>phosphoenolpyruvate</name>
        <dbReference type="ChEBI" id="CHEBI:58702"/>
    </ligand>
</feature>
<dbReference type="CDD" id="cd01556">
    <property type="entry name" value="EPSP_synthase"/>
    <property type="match status" value="1"/>
</dbReference>
<dbReference type="RefSeq" id="WP_025832956.1">
    <property type="nucleotide sequence ID" value="NZ_FQZN01000036.1"/>
</dbReference>
<comment type="catalytic activity">
    <reaction evidence="6">
        <text>3-phosphoshikimate + phosphoenolpyruvate = 5-O-(1-carboxyvinyl)-3-phosphoshikimate + phosphate</text>
        <dbReference type="Rhea" id="RHEA:21256"/>
        <dbReference type="ChEBI" id="CHEBI:43474"/>
        <dbReference type="ChEBI" id="CHEBI:57701"/>
        <dbReference type="ChEBI" id="CHEBI:58702"/>
        <dbReference type="ChEBI" id="CHEBI:145989"/>
        <dbReference type="EC" id="2.5.1.19"/>
    </reaction>
    <physiologicalReaction direction="left-to-right" evidence="6">
        <dbReference type="Rhea" id="RHEA:21257"/>
    </physiologicalReaction>
</comment>
<dbReference type="GO" id="GO:0009073">
    <property type="term" value="P:aromatic amino acid family biosynthetic process"/>
    <property type="evidence" value="ECO:0007669"/>
    <property type="project" value="UniProtKB-KW"/>
</dbReference>
<dbReference type="InterPro" id="IPR023193">
    <property type="entry name" value="EPSP_synthase_CS"/>
</dbReference>
<evidence type="ECO:0000256" key="5">
    <source>
        <dbReference type="ARBA" id="ARBA00023141"/>
    </source>
</evidence>
<dbReference type="SUPFAM" id="SSF55205">
    <property type="entry name" value="EPT/RTPC-like"/>
    <property type="match status" value="1"/>
</dbReference>
<feature type="binding site" evidence="7">
    <location>
        <position position="143"/>
    </location>
    <ligand>
        <name>3-phosphoshikimate</name>
        <dbReference type="ChEBI" id="CHEBI:145989"/>
    </ligand>
</feature>
<feature type="binding site" evidence="7">
    <location>
        <position position="144"/>
    </location>
    <ligand>
        <name>3-phosphoshikimate</name>
        <dbReference type="ChEBI" id="CHEBI:145989"/>
    </ligand>
</feature>
<dbReference type="UniPathway" id="UPA00053">
    <property type="reaction ID" value="UER00089"/>
</dbReference>
<feature type="binding site" evidence="7">
    <location>
        <position position="26"/>
    </location>
    <ligand>
        <name>3-phosphoshikimate</name>
        <dbReference type="ChEBI" id="CHEBI:145989"/>
    </ligand>
</feature>
<evidence type="ECO:0000313" key="9">
    <source>
        <dbReference type="EMBL" id="SHJ57138.1"/>
    </source>
</evidence>
<feature type="binding site" evidence="7">
    <location>
        <position position="374"/>
    </location>
    <ligand>
        <name>phosphoenolpyruvate</name>
        <dbReference type="ChEBI" id="CHEBI:58702"/>
    </ligand>
</feature>
<feature type="binding site" evidence="7">
    <location>
        <position position="21"/>
    </location>
    <ligand>
        <name>phosphoenolpyruvate</name>
        <dbReference type="ChEBI" id="CHEBI:58702"/>
    </ligand>
</feature>
<feature type="domain" description="Enolpyruvate transferase" evidence="8">
    <location>
        <begin position="62"/>
        <end position="408"/>
    </location>
</feature>
<keyword evidence="4 7" id="KW-0808">Transferase</keyword>
<evidence type="ECO:0000256" key="1">
    <source>
        <dbReference type="ARBA" id="ARBA00004811"/>
    </source>
</evidence>
<feature type="binding site" evidence="7">
    <location>
        <position position="21"/>
    </location>
    <ligand>
        <name>3-phosphoshikimate</name>
        <dbReference type="ChEBI" id="CHEBI:145989"/>
    </ligand>
</feature>
<protein>
    <recommendedName>
        <fullName evidence="7">3-phosphoshikimate 1-carboxyvinyltransferase</fullName>
        <ecNumber evidence="7">2.5.1.19</ecNumber>
    </recommendedName>
    <alternativeName>
        <fullName evidence="7">5-enolpyruvylshikimate-3-phosphate synthase</fullName>
        <shortName evidence="7">EPSP synthase</shortName>
        <shortName evidence="7">EPSPS</shortName>
    </alternativeName>
</protein>
<dbReference type="InterPro" id="IPR013792">
    <property type="entry name" value="RNA3'P_cycl/enolpyr_Trfase_a/b"/>
</dbReference>
<keyword evidence="10" id="KW-1185">Reference proteome</keyword>
<evidence type="ECO:0000313" key="10">
    <source>
        <dbReference type="Proteomes" id="UP000184192"/>
    </source>
</evidence>
<dbReference type="PROSITE" id="PS00885">
    <property type="entry name" value="EPSP_SYNTHASE_2"/>
    <property type="match status" value="1"/>
</dbReference>
<feature type="binding site" evidence="7">
    <location>
        <position position="145"/>
    </location>
    <ligand>
        <name>phosphoenolpyruvate</name>
        <dbReference type="ChEBI" id="CHEBI:58702"/>
    </ligand>
</feature>
<dbReference type="PANTHER" id="PTHR21090">
    <property type="entry name" value="AROM/DEHYDROQUINATE SYNTHASE"/>
    <property type="match status" value="1"/>
</dbReference>
<dbReference type="GO" id="GO:0008652">
    <property type="term" value="P:amino acid biosynthetic process"/>
    <property type="evidence" value="ECO:0007669"/>
    <property type="project" value="UniProtKB-KW"/>
</dbReference>
<dbReference type="Gene3D" id="3.65.10.10">
    <property type="entry name" value="Enolpyruvate transferase domain"/>
    <property type="match status" value="3"/>
</dbReference>
<evidence type="ECO:0000256" key="7">
    <source>
        <dbReference type="HAMAP-Rule" id="MF_00210"/>
    </source>
</evidence>
<feature type="binding site" evidence="7">
    <location>
        <position position="22"/>
    </location>
    <ligand>
        <name>3-phosphoshikimate</name>
        <dbReference type="ChEBI" id="CHEBI:145989"/>
    </ligand>
</feature>
<keyword evidence="3 7" id="KW-0028">Amino-acid biosynthesis</keyword>
<dbReference type="EC" id="2.5.1.19" evidence="7"/>
<dbReference type="Pfam" id="PF00275">
    <property type="entry name" value="EPSP_synthase"/>
    <property type="match status" value="2"/>
</dbReference>
<dbReference type="HAMAP" id="MF_00210">
    <property type="entry name" value="EPSP_synth"/>
    <property type="match status" value="1"/>
</dbReference>
<feature type="binding site" evidence="7">
    <location>
        <position position="298"/>
    </location>
    <ligand>
        <name>3-phosphoshikimate</name>
        <dbReference type="ChEBI" id="CHEBI:145989"/>
    </ligand>
</feature>
<comment type="similarity">
    <text evidence="2 7">Belongs to the EPSP synthase family.</text>
</comment>
<comment type="pathway">
    <text evidence="1 7">Metabolic intermediate biosynthesis; chorismate biosynthesis; chorismate from D-erythrose 4-phosphate and phosphoenolpyruvate: step 6/7.</text>
</comment>
<keyword evidence="7" id="KW-0963">Cytoplasm</keyword>
<evidence type="ECO:0000256" key="2">
    <source>
        <dbReference type="ARBA" id="ARBA00009948"/>
    </source>
</evidence>
<dbReference type="AlphaFoldDB" id="A0A1M6KE12"/>
<comment type="subunit">
    <text evidence="7">Monomer.</text>
</comment>
<evidence type="ECO:0000259" key="8">
    <source>
        <dbReference type="Pfam" id="PF00275"/>
    </source>
</evidence>
<feature type="active site" description="Proton acceptor" evidence="7">
    <location>
        <position position="298"/>
    </location>
</feature>
<feature type="domain" description="Enolpyruvate transferase" evidence="8">
    <location>
        <begin position="7"/>
        <end position="56"/>
    </location>
</feature>